<dbReference type="AlphaFoldDB" id="A0A143WUM5"/>
<evidence type="ECO:0000313" key="1">
    <source>
        <dbReference type="EMBL" id="CUX96579.1"/>
    </source>
</evidence>
<protein>
    <submittedName>
        <fullName evidence="1">Uncharacterized protein</fullName>
    </submittedName>
</protein>
<dbReference type="Proteomes" id="UP000095322">
    <property type="component" value="Chromosome I"/>
</dbReference>
<accession>A0A143WUM5</accession>
<dbReference type="EMBL" id="LN999833">
    <property type="protein sequence ID" value="CUX96579.1"/>
    <property type="molecule type" value="Genomic_DNA"/>
</dbReference>
<dbReference type="KEGG" id="den:MHIR_DE00265"/>
<proteinExistence type="predicted"/>
<evidence type="ECO:0000313" key="2">
    <source>
        <dbReference type="Proteomes" id="UP000095322"/>
    </source>
</evidence>
<organism evidence="1 2">
    <name type="scientific">Candidatus Doolittlea endobia</name>
    <dbReference type="NCBI Taxonomy" id="1778262"/>
    <lineage>
        <taxon>Bacteria</taxon>
        <taxon>Pseudomonadati</taxon>
        <taxon>Pseudomonadota</taxon>
        <taxon>Gammaproteobacteria</taxon>
        <taxon>Enterobacterales</taxon>
        <taxon>Enterobacteriaceae</taxon>
        <taxon>Candidatus Doolittlea</taxon>
    </lineage>
</organism>
<reference evidence="2" key="1">
    <citation type="submission" date="2016-01" db="EMBL/GenBank/DDBJ databases">
        <authorList>
            <person name="Husnik F."/>
        </authorList>
    </citation>
    <scope>NUCLEOTIDE SEQUENCE [LARGE SCALE GENOMIC DNA]</scope>
</reference>
<dbReference type="PATRIC" id="fig|1778262.3.peg.478"/>
<sequence>MINAIRQIQYRLRSLTTIKVQFLCCNYGHSGKRLIDKHKETYVKLDKIAWLNVKRLMRLRTRSIGLVISDMEKINTPVSLTILNARHVGALSAIYHLSGRTVG</sequence>
<name>A0A143WUM5_9ENTR</name>
<gene>
    <name evidence="1" type="ORF">MHIR_DE00265</name>
</gene>
<keyword evidence="2" id="KW-1185">Reference proteome</keyword>